<accession>A0A9Q9B893</accession>
<dbReference type="InterPro" id="IPR010573">
    <property type="entry name" value="MFS_Str1/Tri12-like"/>
</dbReference>
<evidence type="ECO:0000256" key="1">
    <source>
        <dbReference type="ARBA" id="ARBA00022448"/>
    </source>
</evidence>
<protein>
    <submittedName>
        <fullName evidence="3">Major facilitator transporter Str1/Tri12</fullName>
    </submittedName>
</protein>
<keyword evidence="2" id="KW-0812">Transmembrane</keyword>
<name>A0A9Q9B893_9PEZI</name>
<dbReference type="Proteomes" id="UP001056384">
    <property type="component" value="Chromosome 12"/>
</dbReference>
<keyword evidence="2" id="KW-1133">Transmembrane helix</keyword>
<dbReference type="EMBL" id="CP099429">
    <property type="protein sequence ID" value="USW59218.1"/>
    <property type="molecule type" value="Genomic_DNA"/>
</dbReference>
<sequence length="144" mass="15233">MGVEHKDLGIAGGISGTFRYAAGAVGTTVYTTVFNNELSSSTLEKVSKAVLEAGLPQEEVQGLLAVVSTPDLATMFSADVVAAASAALDEAYCHAIFVVAMVSMAFGIVGLIACACCKDVDHRMNNQIEVYLENDRLADRNKYH</sequence>
<keyword evidence="4" id="KW-1185">Reference proteome</keyword>
<dbReference type="GO" id="GO:0022857">
    <property type="term" value="F:transmembrane transporter activity"/>
    <property type="evidence" value="ECO:0007669"/>
    <property type="project" value="InterPro"/>
</dbReference>
<feature type="transmembrane region" description="Helical" evidence="2">
    <location>
        <begin position="95"/>
        <end position="117"/>
    </location>
</feature>
<keyword evidence="1" id="KW-0813">Transport</keyword>
<organism evidence="3 4">
    <name type="scientific">Septoria linicola</name>
    <dbReference type="NCBI Taxonomy" id="215465"/>
    <lineage>
        <taxon>Eukaryota</taxon>
        <taxon>Fungi</taxon>
        <taxon>Dikarya</taxon>
        <taxon>Ascomycota</taxon>
        <taxon>Pezizomycotina</taxon>
        <taxon>Dothideomycetes</taxon>
        <taxon>Dothideomycetidae</taxon>
        <taxon>Mycosphaerellales</taxon>
        <taxon>Mycosphaerellaceae</taxon>
        <taxon>Septoria</taxon>
    </lineage>
</organism>
<dbReference type="AlphaFoldDB" id="A0A9Q9B893"/>
<evidence type="ECO:0000313" key="4">
    <source>
        <dbReference type="Proteomes" id="UP001056384"/>
    </source>
</evidence>
<gene>
    <name evidence="3" type="ORF">Slin15195_G125370</name>
</gene>
<evidence type="ECO:0000313" key="3">
    <source>
        <dbReference type="EMBL" id="USW59218.1"/>
    </source>
</evidence>
<dbReference type="OrthoDB" id="4161376at2759"/>
<proteinExistence type="predicted"/>
<evidence type="ECO:0000256" key="2">
    <source>
        <dbReference type="SAM" id="Phobius"/>
    </source>
</evidence>
<keyword evidence="2" id="KW-0472">Membrane</keyword>
<dbReference type="Pfam" id="PF06609">
    <property type="entry name" value="TRI12"/>
    <property type="match status" value="1"/>
</dbReference>
<reference evidence="3" key="1">
    <citation type="submission" date="2022-06" db="EMBL/GenBank/DDBJ databases">
        <title>Complete genome sequences of two strains of the flax pathogen Septoria linicola.</title>
        <authorList>
            <person name="Lapalu N."/>
            <person name="Simon A."/>
            <person name="Demenou B."/>
            <person name="Paumier D."/>
            <person name="Guillot M.-P."/>
            <person name="Gout L."/>
            <person name="Valade R."/>
        </authorList>
    </citation>
    <scope>NUCLEOTIDE SEQUENCE</scope>
    <source>
        <strain evidence="3">SE15195</strain>
    </source>
</reference>